<keyword evidence="2" id="KW-1185">Reference proteome</keyword>
<dbReference type="InterPro" id="IPR013785">
    <property type="entry name" value="Aldolase_TIM"/>
</dbReference>
<dbReference type="SUPFAM" id="SSF51569">
    <property type="entry name" value="Aldolase"/>
    <property type="match status" value="1"/>
</dbReference>
<dbReference type="AlphaFoldDB" id="A0A7X0NNY1"/>
<comment type="caution">
    <text evidence="1">The sequence shown here is derived from an EMBL/GenBank/DDBJ whole genome shotgun (WGS) entry which is preliminary data.</text>
</comment>
<accession>A0A7X0NNY1</accession>
<reference evidence="1 2" key="1">
    <citation type="submission" date="2020-08" db="EMBL/GenBank/DDBJ databases">
        <title>Sequencing the genomes of 1000 actinobacteria strains.</title>
        <authorList>
            <person name="Klenk H.-P."/>
        </authorList>
    </citation>
    <scope>NUCLEOTIDE SEQUENCE [LARGE SCALE GENOMIC DNA]</scope>
    <source>
        <strain evidence="1 2">DSM 43768</strain>
    </source>
</reference>
<evidence type="ECO:0000313" key="2">
    <source>
        <dbReference type="Proteomes" id="UP000565579"/>
    </source>
</evidence>
<name>A0A7X0NNY1_9ACTN</name>
<protein>
    <submittedName>
        <fullName evidence="1">Dihydrodipicolinate synthase/N-acetylneuraminate lyase</fullName>
    </submittedName>
</protein>
<organism evidence="1 2">
    <name type="scientific">Nonomuraea rubra</name>
    <dbReference type="NCBI Taxonomy" id="46180"/>
    <lineage>
        <taxon>Bacteria</taxon>
        <taxon>Bacillati</taxon>
        <taxon>Actinomycetota</taxon>
        <taxon>Actinomycetes</taxon>
        <taxon>Streptosporangiales</taxon>
        <taxon>Streptosporangiaceae</taxon>
        <taxon>Nonomuraea</taxon>
    </lineage>
</organism>
<proteinExistence type="predicted"/>
<keyword evidence="1" id="KW-0456">Lyase</keyword>
<dbReference type="Gene3D" id="3.20.20.70">
    <property type="entry name" value="Aldolase class I"/>
    <property type="match status" value="1"/>
</dbReference>
<evidence type="ECO:0000313" key="1">
    <source>
        <dbReference type="EMBL" id="MBB6546955.1"/>
    </source>
</evidence>
<dbReference type="EMBL" id="JACHMI010000001">
    <property type="protein sequence ID" value="MBB6546955.1"/>
    <property type="molecule type" value="Genomic_DNA"/>
</dbReference>
<dbReference type="GO" id="GO:0016829">
    <property type="term" value="F:lyase activity"/>
    <property type="evidence" value="ECO:0007669"/>
    <property type="project" value="UniProtKB-KW"/>
</dbReference>
<dbReference type="RefSeq" id="WP_185101682.1">
    <property type="nucleotide sequence ID" value="NZ_BAAAXY010000070.1"/>
</dbReference>
<gene>
    <name evidence="1" type="ORF">HD593_001750</name>
</gene>
<dbReference type="Proteomes" id="UP000565579">
    <property type="component" value="Unassembled WGS sequence"/>
</dbReference>
<sequence>MIRFLTGAAEVARGVPLVLQNPPHAKTQVPPRLLARALREVPQLIGVKMAGGDHAWYVEMTAAVPRPSIFVPGHLLATGLARGADGSYSNIAAMSPRGAVAWYRLMTTDPAAVLDVERRIGEFFRLHITPLQGPDCPTRLGNVPGRGQRLGQHRNDAALASVLRSCRRSSIHAAQAICERS</sequence>